<dbReference type="AlphaFoldDB" id="C8WJN7"/>
<organism evidence="1 2">
    <name type="scientific">Eggerthella lenta (strain ATCC 25559 / DSM 2243 / CCUG 17323 / JCM 9979 / KCTC 3265 / NCTC 11813 / VPI 0255 / 1899 B)</name>
    <name type="common">Eubacterium lentum</name>
    <dbReference type="NCBI Taxonomy" id="479437"/>
    <lineage>
        <taxon>Bacteria</taxon>
        <taxon>Bacillati</taxon>
        <taxon>Actinomycetota</taxon>
        <taxon>Coriobacteriia</taxon>
        <taxon>Eggerthellales</taxon>
        <taxon>Eggerthellaceae</taxon>
        <taxon>Eggerthella</taxon>
    </lineage>
</organism>
<proteinExistence type="predicted"/>
<gene>
    <name evidence="1" type="ordered locus">Elen_2204</name>
</gene>
<reference evidence="1 2" key="1">
    <citation type="journal article" date="2009" name="Stand. Genomic Sci.">
        <title>Complete genome sequence of Eggerthella lenta type strain (IPP VPI 0255).</title>
        <authorList>
            <person name="Saunders E."/>
            <person name="Pukall R."/>
            <person name="Abt B."/>
            <person name="Lapidus A."/>
            <person name="Glavina Del Rio T."/>
            <person name="Copeland A."/>
            <person name="Tice H."/>
            <person name="Cheng J.F."/>
            <person name="Lucas S."/>
            <person name="Chen F."/>
            <person name="Nolan M."/>
            <person name="Bruce D."/>
            <person name="Goodwin L."/>
            <person name="Pitluck S."/>
            <person name="Ivanova N."/>
            <person name="Mavromatis K."/>
            <person name="Ovchinnikova G."/>
            <person name="Pati A."/>
            <person name="Chen A."/>
            <person name="Palaniappan K."/>
            <person name="Land M."/>
            <person name="Hauser L."/>
            <person name="Chang Y.J."/>
            <person name="Jeffries C.D."/>
            <person name="Chain P."/>
            <person name="Meincke L."/>
            <person name="Sims D."/>
            <person name="Brettin T."/>
            <person name="Detter J.C."/>
            <person name="Goker M."/>
            <person name="Bristow J."/>
            <person name="Eisen J.A."/>
            <person name="Markowitz V."/>
            <person name="Hugenholtz P."/>
            <person name="Kyrpides N.C."/>
            <person name="Klenk H.P."/>
            <person name="Han C."/>
        </authorList>
    </citation>
    <scope>NUCLEOTIDE SEQUENCE [LARGE SCALE GENOMIC DNA]</scope>
    <source>
        <strain evidence="2">ATCC 25559 / DSM 2243 / CCUG 17323 / JCM 9979 / KCTC 3265 / NCTC 11813 / VPI 0255 / 1899 B</strain>
    </source>
</reference>
<keyword evidence="2" id="KW-1185">Reference proteome</keyword>
<accession>C8WJN7</accession>
<sequence length="39" mass="4627">MFHVKHSYVWLAFALLRLPFARGSYGNEIRNIRKEPPLV</sequence>
<name>C8WJN7_EGGLE</name>
<evidence type="ECO:0000313" key="1">
    <source>
        <dbReference type="EMBL" id="ACV56166.1"/>
    </source>
</evidence>
<dbReference type="KEGG" id="ele:Elen_2204"/>
<protein>
    <submittedName>
        <fullName evidence="1">Uncharacterized protein</fullName>
    </submittedName>
</protein>
<evidence type="ECO:0000313" key="2">
    <source>
        <dbReference type="Proteomes" id="UP000001377"/>
    </source>
</evidence>
<dbReference type="Proteomes" id="UP000001377">
    <property type="component" value="Chromosome"/>
</dbReference>
<dbReference type="HOGENOM" id="CLU_3308856_0_0_11"/>
<dbReference type="EMBL" id="CP001726">
    <property type="protein sequence ID" value="ACV56166.1"/>
    <property type="molecule type" value="Genomic_DNA"/>
</dbReference>
<dbReference type="PaxDb" id="479437-Elen_2204"/>